<evidence type="ECO:0000313" key="1">
    <source>
        <dbReference type="EMBL" id="KPJ05675.1"/>
    </source>
</evidence>
<name>A0A0N0PAE3_PAPXU</name>
<dbReference type="AlphaFoldDB" id="A0A0N0PAE3"/>
<dbReference type="GO" id="GO:0050808">
    <property type="term" value="P:synapse organization"/>
    <property type="evidence" value="ECO:0007669"/>
    <property type="project" value="TreeGrafter"/>
</dbReference>
<organism evidence="1 2">
    <name type="scientific">Papilio xuthus</name>
    <name type="common">Asian swallowtail butterfly</name>
    <dbReference type="NCBI Taxonomy" id="66420"/>
    <lineage>
        <taxon>Eukaryota</taxon>
        <taxon>Metazoa</taxon>
        <taxon>Ecdysozoa</taxon>
        <taxon>Arthropoda</taxon>
        <taxon>Hexapoda</taxon>
        <taxon>Insecta</taxon>
        <taxon>Pterygota</taxon>
        <taxon>Neoptera</taxon>
        <taxon>Endopterygota</taxon>
        <taxon>Lepidoptera</taxon>
        <taxon>Glossata</taxon>
        <taxon>Ditrysia</taxon>
        <taxon>Papilionoidea</taxon>
        <taxon>Papilionidae</taxon>
        <taxon>Papilioninae</taxon>
        <taxon>Papilio</taxon>
    </lineage>
</organism>
<dbReference type="InterPro" id="IPR037448">
    <property type="entry name" value="Zig-8"/>
</dbReference>
<accession>A0A0N0PAE3</accession>
<dbReference type="STRING" id="66420.A0A0N0PAE3"/>
<keyword evidence="2" id="KW-1185">Reference proteome</keyword>
<dbReference type="Gene3D" id="2.60.40.10">
    <property type="entry name" value="Immunoglobulins"/>
    <property type="match status" value="1"/>
</dbReference>
<dbReference type="GO" id="GO:0032589">
    <property type="term" value="C:neuron projection membrane"/>
    <property type="evidence" value="ECO:0007669"/>
    <property type="project" value="TreeGrafter"/>
</dbReference>
<gene>
    <name evidence="1" type="ORF">RR46_00602</name>
</gene>
<dbReference type="PANTHER" id="PTHR23279:SF3">
    <property type="entry name" value="DEFECTIVE PROBOSCIS EXTENSION RESPONSE 18"/>
    <property type="match status" value="1"/>
</dbReference>
<evidence type="ECO:0000313" key="2">
    <source>
        <dbReference type="Proteomes" id="UP000053268"/>
    </source>
</evidence>
<dbReference type="InterPro" id="IPR036179">
    <property type="entry name" value="Ig-like_dom_sf"/>
</dbReference>
<reference evidence="1 2" key="1">
    <citation type="journal article" date="2015" name="Nat. Commun.">
        <title>Outbred genome sequencing and CRISPR/Cas9 gene editing in butterflies.</title>
        <authorList>
            <person name="Li X."/>
            <person name="Fan D."/>
            <person name="Zhang W."/>
            <person name="Liu G."/>
            <person name="Zhang L."/>
            <person name="Zhao L."/>
            <person name="Fang X."/>
            <person name="Chen L."/>
            <person name="Dong Y."/>
            <person name="Chen Y."/>
            <person name="Ding Y."/>
            <person name="Zhao R."/>
            <person name="Feng M."/>
            <person name="Zhu Y."/>
            <person name="Feng Y."/>
            <person name="Jiang X."/>
            <person name="Zhu D."/>
            <person name="Xiang H."/>
            <person name="Feng X."/>
            <person name="Li S."/>
            <person name="Wang J."/>
            <person name="Zhang G."/>
            <person name="Kronforst M.R."/>
            <person name="Wang W."/>
        </authorList>
    </citation>
    <scope>NUCLEOTIDE SEQUENCE [LARGE SCALE GENOMIC DNA]</scope>
    <source>
        <strain evidence="1">Ya'a_city_454_Px</strain>
        <tissue evidence="1">Whole body</tissue>
    </source>
</reference>
<dbReference type="EMBL" id="KQ458586">
    <property type="protein sequence ID" value="KPJ05675.1"/>
    <property type="molecule type" value="Genomic_DNA"/>
</dbReference>
<dbReference type="PANTHER" id="PTHR23279">
    <property type="entry name" value="DEFECTIVE PROBOSCIS EXTENSION RESPONSE DPR -RELATED"/>
    <property type="match status" value="1"/>
</dbReference>
<dbReference type="SUPFAM" id="SSF48726">
    <property type="entry name" value="Immunoglobulin"/>
    <property type="match status" value="1"/>
</dbReference>
<dbReference type="InterPro" id="IPR013783">
    <property type="entry name" value="Ig-like_fold"/>
</dbReference>
<sequence length="106" mass="11565">MADRDVFICKKVWCQKPTVNLCCVLFNDILFGSVKTETLPNGALSRLYIANANRQDSGNYTCSLADFAATAVSVHVLRGENPLAMQRGGVSNVTHSLRALLISYIS</sequence>
<evidence type="ECO:0008006" key="3">
    <source>
        <dbReference type="Google" id="ProtNLM"/>
    </source>
</evidence>
<proteinExistence type="predicted"/>
<protein>
    <recommendedName>
        <fullName evidence="3">Ig-like domain-containing protein</fullName>
    </recommendedName>
</protein>
<dbReference type="Proteomes" id="UP000053268">
    <property type="component" value="Unassembled WGS sequence"/>
</dbReference>